<proteinExistence type="predicted"/>
<comment type="caution">
    <text evidence="1">The sequence shown here is derived from an EMBL/GenBank/DDBJ whole genome shotgun (WGS) entry which is preliminary data.</text>
</comment>
<organism evidence="1 2">
    <name type="scientific">Durusdinium trenchii</name>
    <dbReference type="NCBI Taxonomy" id="1381693"/>
    <lineage>
        <taxon>Eukaryota</taxon>
        <taxon>Sar</taxon>
        <taxon>Alveolata</taxon>
        <taxon>Dinophyceae</taxon>
        <taxon>Suessiales</taxon>
        <taxon>Symbiodiniaceae</taxon>
        <taxon>Durusdinium</taxon>
    </lineage>
</organism>
<dbReference type="EMBL" id="CAXAMM010023565">
    <property type="protein sequence ID" value="CAK9053847.1"/>
    <property type="molecule type" value="Genomic_DNA"/>
</dbReference>
<reference evidence="1 2" key="1">
    <citation type="submission" date="2024-02" db="EMBL/GenBank/DDBJ databases">
        <authorList>
            <person name="Chen Y."/>
            <person name="Shah S."/>
            <person name="Dougan E. K."/>
            <person name="Thang M."/>
            <person name="Chan C."/>
        </authorList>
    </citation>
    <scope>NUCLEOTIDE SEQUENCE [LARGE SCALE GENOMIC DNA]</scope>
</reference>
<keyword evidence="2" id="KW-1185">Reference proteome</keyword>
<gene>
    <name evidence="1" type="ORF">SCF082_LOCUS29304</name>
</gene>
<evidence type="ECO:0000313" key="1">
    <source>
        <dbReference type="EMBL" id="CAK9053847.1"/>
    </source>
</evidence>
<dbReference type="Proteomes" id="UP001642464">
    <property type="component" value="Unassembled WGS sequence"/>
</dbReference>
<name>A0ABP0MQT5_9DINO</name>
<sequence>MQELCRRKPGSRLSVAQQVCRDRDGNVVSDGSSAQSSQLLGHEGLRERQALGQIKSIQSLAAQSAQSHRQVEADMFQVRPSKLVVPSQGSPASMFEPSTWAMAFPDLFPWGDGVPFLKRETRMDAAEVFRYLLIREELQFMFGIVTNQWNLVKETLLPVMYDAQRRLELMKSTKAYVQRRGFAKHLNLIANVSTEDLLKAMALHGEAADIRTLMQDANVDPALKRALGGVLQSTANIIGLEGHRSQIRLRGHAAGWHYGNAHLFVTPNLADVRAPLMLQLHLQTNGIAEEEAQSICLDWDDEIPGLPTAATMRRIIARDP</sequence>
<evidence type="ECO:0000313" key="2">
    <source>
        <dbReference type="Proteomes" id="UP001642464"/>
    </source>
</evidence>
<accession>A0ABP0MQT5</accession>
<protein>
    <submittedName>
        <fullName evidence="1">Transketolase</fullName>
    </submittedName>
</protein>
<feature type="non-terminal residue" evidence="1">
    <location>
        <position position="320"/>
    </location>
</feature>